<name>A0AAV4RJE5_CAEEX</name>
<dbReference type="Proteomes" id="UP001054945">
    <property type="component" value="Unassembled WGS sequence"/>
</dbReference>
<keyword evidence="2" id="KW-1185">Reference proteome</keyword>
<protein>
    <submittedName>
        <fullName evidence="1">Uncharacterized protein</fullName>
    </submittedName>
</protein>
<proteinExistence type="predicted"/>
<dbReference type="AlphaFoldDB" id="A0AAV4RJE5"/>
<accession>A0AAV4RJE5</accession>
<evidence type="ECO:0000313" key="1">
    <source>
        <dbReference type="EMBL" id="GIY20133.1"/>
    </source>
</evidence>
<comment type="caution">
    <text evidence="1">The sequence shown here is derived from an EMBL/GenBank/DDBJ whole genome shotgun (WGS) entry which is preliminary data.</text>
</comment>
<sequence length="143" mass="16256">MLEKVLVINNNLQAPNILQDFISLVPIKVTLLQLLSPIFPMGAHSKSGLWRKKKNPSFLIWQPGSVISCRDFDERWGPIGGMYETGDCLLPPHPLLCEVSVKATQFSSDCLPILLKKMSTILKLLLHFTHWHIVKESFKFQFG</sequence>
<dbReference type="EMBL" id="BPLR01007840">
    <property type="protein sequence ID" value="GIY20133.1"/>
    <property type="molecule type" value="Genomic_DNA"/>
</dbReference>
<organism evidence="1 2">
    <name type="scientific">Caerostris extrusa</name>
    <name type="common">Bark spider</name>
    <name type="synonym">Caerostris bankana</name>
    <dbReference type="NCBI Taxonomy" id="172846"/>
    <lineage>
        <taxon>Eukaryota</taxon>
        <taxon>Metazoa</taxon>
        <taxon>Ecdysozoa</taxon>
        <taxon>Arthropoda</taxon>
        <taxon>Chelicerata</taxon>
        <taxon>Arachnida</taxon>
        <taxon>Araneae</taxon>
        <taxon>Araneomorphae</taxon>
        <taxon>Entelegynae</taxon>
        <taxon>Araneoidea</taxon>
        <taxon>Araneidae</taxon>
        <taxon>Caerostris</taxon>
    </lineage>
</organism>
<gene>
    <name evidence="1" type="ORF">CEXT_634181</name>
</gene>
<evidence type="ECO:0000313" key="2">
    <source>
        <dbReference type="Proteomes" id="UP001054945"/>
    </source>
</evidence>
<reference evidence="1 2" key="1">
    <citation type="submission" date="2021-06" db="EMBL/GenBank/DDBJ databases">
        <title>Caerostris extrusa draft genome.</title>
        <authorList>
            <person name="Kono N."/>
            <person name="Arakawa K."/>
        </authorList>
    </citation>
    <scope>NUCLEOTIDE SEQUENCE [LARGE SCALE GENOMIC DNA]</scope>
</reference>